<evidence type="ECO:0000313" key="5">
    <source>
        <dbReference type="Proteomes" id="UP000319383"/>
    </source>
</evidence>
<organism evidence="4 5">
    <name type="scientific">Symmachiella dynata</name>
    <dbReference type="NCBI Taxonomy" id="2527995"/>
    <lineage>
        <taxon>Bacteria</taxon>
        <taxon>Pseudomonadati</taxon>
        <taxon>Planctomycetota</taxon>
        <taxon>Planctomycetia</taxon>
        <taxon>Planctomycetales</taxon>
        <taxon>Planctomycetaceae</taxon>
        <taxon>Symmachiella</taxon>
    </lineage>
</organism>
<evidence type="ECO:0000259" key="2">
    <source>
        <dbReference type="Pfam" id="PF00149"/>
    </source>
</evidence>
<name>A0A517ZR55_9PLAN</name>
<dbReference type="KEGG" id="sdyn:Mal52_34600"/>
<dbReference type="SUPFAM" id="SSF49363">
    <property type="entry name" value="Purple acid phosphatase, N-terminal domain"/>
    <property type="match status" value="1"/>
</dbReference>
<dbReference type="Proteomes" id="UP000319383">
    <property type="component" value="Chromosome"/>
</dbReference>
<protein>
    <submittedName>
        <fullName evidence="4">Calcineurin-like phosphoesterase</fullName>
    </submittedName>
</protein>
<keyword evidence="1" id="KW-0732">Signal</keyword>
<dbReference type="InterPro" id="IPR039331">
    <property type="entry name" value="PAPs-like"/>
</dbReference>
<evidence type="ECO:0000259" key="3">
    <source>
        <dbReference type="Pfam" id="PF16656"/>
    </source>
</evidence>
<gene>
    <name evidence="4" type="ORF">Mal52_34600</name>
</gene>
<sequence length="460" mass="52261">MNTKTKLLCGAVTVLALGASVYLSLPQETQGRDERQVAPQLAKAQETYRPSAVPDRIVLTWKNDVATTQTVTWRTDTSVTKPVAQIALAEQGPWFVNKALQINGTTQELESDLGKSHYHSAEFTDLTPKTLYVYRVGDGVNWSSWIHFRTPSSKPEPFTFIYFGDAQNSLKAHWARVVREAYADAPRAKFMLHAGDLINNAIRDEEWGEWHDAGGWVNGMLPSIAIPGNHEYAKEDIQGNTYPIGRRRLAPHWRPTFEFPDNGPQGLEETVYWLDFQGVRIVCLNTNDKIKEQAEWMDEVLADNPNRWTIVTQHAPIYSASRRRDNPEIRNAWQPIFDKHHVDIVLQGHDHSYGRTGLMVHENAGTGKNVHDSRAGTMYVVSVSGPKMYDRNDFEFVRRAEDTQLYQIISIDGDELRYDAKTATGELYDAFTLNKRDGQVNELVERIPNTPERLRPGSLE</sequence>
<dbReference type="PANTHER" id="PTHR22953:SF153">
    <property type="entry name" value="PURPLE ACID PHOSPHATASE"/>
    <property type="match status" value="1"/>
</dbReference>
<dbReference type="Gene3D" id="3.60.21.10">
    <property type="match status" value="1"/>
</dbReference>
<feature type="domain" description="Calcineurin-like phosphoesterase" evidence="2">
    <location>
        <begin position="172"/>
        <end position="353"/>
    </location>
</feature>
<reference evidence="4 5" key="1">
    <citation type="submission" date="2019-02" db="EMBL/GenBank/DDBJ databases">
        <title>Deep-cultivation of Planctomycetes and their phenomic and genomic characterization uncovers novel biology.</title>
        <authorList>
            <person name="Wiegand S."/>
            <person name="Jogler M."/>
            <person name="Boedeker C."/>
            <person name="Pinto D."/>
            <person name="Vollmers J."/>
            <person name="Rivas-Marin E."/>
            <person name="Kohn T."/>
            <person name="Peeters S.H."/>
            <person name="Heuer A."/>
            <person name="Rast P."/>
            <person name="Oberbeckmann S."/>
            <person name="Bunk B."/>
            <person name="Jeske O."/>
            <person name="Meyerdierks A."/>
            <person name="Storesund J.E."/>
            <person name="Kallscheuer N."/>
            <person name="Luecker S."/>
            <person name="Lage O.M."/>
            <person name="Pohl T."/>
            <person name="Merkel B.J."/>
            <person name="Hornburger P."/>
            <person name="Mueller R.-W."/>
            <person name="Bruemmer F."/>
            <person name="Labrenz M."/>
            <person name="Spormann A.M."/>
            <person name="Op den Camp H."/>
            <person name="Overmann J."/>
            <person name="Amann R."/>
            <person name="Jetten M.S.M."/>
            <person name="Mascher T."/>
            <person name="Medema M.H."/>
            <person name="Devos D.P."/>
            <person name="Kaster A.-K."/>
            <person name="Ovreas L."/>
            <person name="Rohde M."/>
            <person name="Galperin M.Y."/>
            <person name="Jogler C."/>
        </authorList>
    </citation>
    <scope>NUCLEOTIDE SEQUENCE [LARGE SCALE GENOMIC DNA]</scope>
    <source>
        <strain evidence="4 5">Mal52</strain>
    </source>
</reference>
<dbReference type="PANTHER" id="PTHR22953">
    <property type="entry name" value="ACID PHOSPHATASE RELATED"/>
    <property type="match status" value="1"/>
</dbReference>
<dbReference type="AlphaFoldDB" id="A0A517ZR55"/>
<dbReference type="InterPro" id="IPR029052">
    <property type="entry name" value="Metallo-depent_PP-like"/>
</dbReference>
<accession>A0A517ZR55</accession>
<evidence type="ECO:0000256" key="1">
    <source>
        <dbReference type="ARBA" id="ARBA00022729"/>
    </source>
</evidence>
<dbReference type="RefSeq" id="WP_145377252.1">
    <property type="nucleotide sequence ID" value="NZ_CP036276.1"/>
</dbReference>
<dbReference type="EMBL" id="CP036276">
    <property type="protein sequence ID" value="QDU44974.1"/>
    <property type="molecule type" value="Genomic_DNA"/>
</dbReference>
<dbReference type="SUPFAM" id="SSF56300">
    <property type="entry name" value="Metallo-dependent phosphatases"/>
    <property type="match status" value="1"/>
</dbReference>
<proteinExistence type="predicted"/>
<dbReference type="Gene3D" id="2.60.40.380">
    <property type="entry name" value="Purple acid phosphatase-like, N-terminal"/>
    <property type="match status" value="1"/>
</dbReference>
<dbReference type="Pfam" id="PF16656">
    <property type="entry name" value="Pur_ac_phosph_N"/>
    <property type="match status" value="1"/>
</dbReference>
<keyword evidence="5" id="KW-1185">Reference proteome</keyword>
<dbReference type="InterPro" id="IPR008963">
    <property type="entry name" value="Purple_acid_Pase-like_N"/>
</dbReference>
<feature type="domain" description="Purple acid phosphatase N-terminal" evidence="3">
    <location>
        <begin position="54"/>
        <end position="150"/>
    </location>
</feature>
<dbReference type="InterPro" id="IPR015914">
    <property type="entry name" value="PAPs_N"/>
</dbReference>
<dbReference type="GO" id="GO:0003993">
    <property type="term" value="F:acid phosphatase activity"/>
    <property type="evidence" value="ECO:0007669"/>
    <property type="project" value="InterPro"/>
</dbReference>
<evidence type="ECO:0000313" key="4">
    <source>
        <dbReference type="EMBL" id="QDU44974.1"/>
    </source>
</evidence>
<dbReference type="GO" id="GO:0046872">
    <property type="term" value="F:metal ion binding"/>
    <property type="evidence" value="ECO:0007669"/>
    <property type="project" value="InterPro"/>
</dbReference>
<dbReference type="InterPro" id="IPR004843">
    <property type="entry name" value="Calcineurin-like_PHP"/>
</dbReference>
<dbReference type="Pfam" id="PF00149">
    <property type="entry name" value="Metallophos"/>
    <property type="match status" value="1"/>
</dbReference>